<dbReference type="InterPro" id="IPR039777">
    <property type="entry name" value="IFRD"/>
</dbReference>
<comment type="similarity">
    <text evidence="1">Belongs to the IFRD family.</text>
</comment>
<feature type="compositionally biased region" description="Acidic residues" evidence="2">
    <location>
        <begin position="47"/>
        <end position="61"/>
    </location>
</feature>
<feature type="compositionally biased region" description="Low complexity" evidence="2">
    <location>
        <begin position="1"/>
        <end position="20"/>
    </location>
</feature>
<dbReference type="AlphaFoldDB" id="A0A9W7ZQI8"/>
<keyword evidence="5" id="KW-1185">Reference proteome</keyword>
<evidence type="ECO:0000256" key="2">
    <source>
        <dbReference type="SAM" id="MobiDB-lite"/>
    </source>
</evidence>
<feature type="compositionally biased region" description="Low complexity" evidence="2">
    <location>
        <begin position="29"/>
        <end position="44"/>
    </location>
</feature>
<dbReference type="InterPro" id="IPR007701">
    <property type="entry name" value="Interferon-rel_develop_reg_N"/>
</dbReference>
<comment type="caution">
    <text evidence="4">The sequence shown here is derived from an EMBL/GenBank/DDBJ whole genome shotgun (WGS) entry which is preliminary data.</text>
</comment>
<protein>
    <submittedName>
        <fullName evidence="4">Interferon- developmental regulator 1</fullName>
    </submittedName>
</protein>
<name>A0A9W7ZQI8_9FUNG</name>
<dbReference type="InterPro" id="IPR016024">
    <property type="entry name" value="ARM-type_fold"/>
</dbReference>
<feature type="region of interest" description="Disordered" evidence="2">
    <location>
        <begin position="1"/>
        <end position="86"/>
    </location>
</feature>
<accession>A0A9W7ZQI8</accession>
<gene>
    <name evidence="4" type="primary">IFRD1_1</name>
    <name evidence="4" type="ORF">IWQ60_010548</name>
</gene>
<evidence type="ECO:0000313" key="4">
    <source>
        <dbReference type="EMBL" id="KAJ1910638.1"/>
    </source>
</evidence>
<dbReference type="Gene3D" id="1.25.10.10">
    <property type="entry name" value="Leucine-rich Repeat Variant"/>
    <property type="match status" value="1"/>
</dbReference>
<dbReference type="InterPro" id="IPR011989">
    <property type="entry name" value="ARM-like"/>
</dbReference>
<organism evidence="4 5">
    <name type="scientific">Tieghemiomyces parasiticus</name>
    <dbReference type="NCBI Taxonomy" id="78921"/>
    <lineage>
        <taxon>Eukaryota</taxon>
        <taxon>Fungi</taxon>
        <taxon>Fungi incertae sedis</taxon>
        <taxon>Zoopagomycota</taxon>
        <taxon>Kickxellomycotina</taxon>
        <taxon>Dimargaritomycetes</taxon>
        <taxon>Dimargaritales</taxon>
        <taxon>Dimargaritaceae</taxon>
        <taxon>Tieghemiomyces</taxon>
    </lineage>
</organism>
<feature type="compositionally biased region" description="Basic and acidic residues" evidence="2">
    <location>
        <begin position="441"/>
        <end position="452"/>
    </location>
</feature>
<dbReference type="SUPFAM" id="SSF48371">
    <property type="entry name" value="ARM repeat"/>
    <property type="match status" value="1"/>
</dbReference>
<sequence length="464" mass="50904">MSLLRQSLRQALSNAGAAKGSGSGSMRKSTPSGSRRSTPTASRAVSEDEQSDSGDESDSDESLVSHGHSVASDEGGPSGEAPASATWEADIRGQIDQLTEKRVSTREEALQWLVRVMSLCYTADAIESSQESLFDSLRRCIRAPKTARESLLAARAMALWFVAVGVGEEARYQELSDFLRPHIKSLRVPATKAQCILTLALACFIANGAGGDPFTAIDLIQYFLTTLLTGSTSAKETPEVQEAALVSFGLLFTMLDRAPRQMEHLFDEAGKSHLRALRSDHLPVRTAAGQNLALMYDMLRQHGGVDHLTLAGQTKEHDELVELIGGLATDSSRRRSKKERHDQRAVFREVQGTVVDGEDPTIRFRVGRAQLVFDDWAQIHRYHAFRTVLNEGLNVHFQQNPLLPEVFGDAFERFQYGGGGASGDGSERVVVSTKSHVAKERAIQKTKQRDQRYNATHGLEELSL</sequence>
<evidence type="ECO:0000313" key="5">
    <source>
        <dbReference type="Proteomes" id="UP001150569"/>
    </source>
</evidence>
<proteinExistence type="inferred from homology"/>
<dbReference type="EMBL" id="JANBPT010001024">
    <property type="protein sequence ID" value="KAJ1910638.1"/>
    <property type="molecule type" value="Genomic_DNA"/>
</dbReference>
<dbReference type="PANTHER" id="PTHR12354:SF1">
    <property type="entry name" value="INTERFERON-RELATED DEVELOPMENTAL REGULATOR 1"/>
    <property type="match status" value="1"/>
</dbReference>
<dbReference type="PANTHER" id="PTHR12354">
    <property type="entry name" value="INTERFERON-RELATED DEVELOPMENTAL REGULATOR"/>
    <property type="match status" value="1"/>
</dbReference>
<dbReference type="Pfam" id="PF05004">
    <property type="entry name" value="IFRD"/>
    <property type="match status" value="1"/>
</dbReference>
<evidence type="ECO:0000256" key="1">
    <source>
        <dbReference type="ARBA" id="ARBA00008828"/>
    </source>
</evidence>
<dbReference type="OrthoDB" id="18978at2759"/>
<reference evidence="4" key="1">
    <citation type="submission" date="2022-07" db="EMBL/GenBank/DDBJ databases">
        <title>Phylogenomic reconstructions and comparative analyses of Kickxellomycotina fungi.</title>
        <authorList>
            <person name="Reynolds N.K."/>
            <person name="Stajich J.E."/>
            <person name="Barry K."/>
            <person name="Grigoriev I.V."/>
            <person name="Crous P."/>
            <person name="Smith M.E."/>
        </authorList>
    </citation>
    <scope>NUCLEOTIDE SEQUENCE</scope>
    <source>
        <strain evidence="4">RSA 861</strain>
    </source>
</reference>
<evidence type="ECO:0000259" key="3">
    <source>
        <dbReference type="Pfam" id="PF05004"/>
    </source>
</evidence>
<feature type="region of interest" description="Disordered" evidence="2">
    <location>
        <begin position="441"/>
        <end position="464"/>
    </location>
</feature>
<dbReference type="Proteomes" id="UP001150569">
    <property type="component" value="Unassembled WGS sequence"/>
</dbReference>
<feature type="domain" description="Interferon-related developmental regulator N-terminal" evidence="3">
    <location>
        <begin position="72"/>
        <end position="354"/>
    </location>
</feature>